<dbReference type="EMBL" id="BMAT01008095">
    <property type="protein sequence ID" value="GFR77817.1"/>
    <property type="molecule type" value="Genomic_DNA"/>
</dbReference>
<sequence length="95" mass="10413">MIIPNYRHILFPNSPTSFFPTPHYSFNLFISTHPPFHPILSSDPIVKSPKFIPITCPMSSSPSLKAMRNTAGSASLSSVVDILLDTLTPRLSASD</sequence>
<evidence type="ECO:0000313" key="2">
    <source>
        <dbReference type="Proteomes" id="UP000762676"/>
    </source>
</evidence>
<proteinExistence type="predicted"/>
<dbReference type="AlphaFoldDB" id="A0AAV4FWR8"/>
<evidence type="ECO:0000313" key="1">
    <source>
        <dbReference type="EMBL" id="GFR77817.1"/>
    </source>
</evidence>
<dbReference type="Proteomes" id="UP000762676">
    <property type="component" value="Unassembled WGS sequence"/>
</dbReference>
<comment type="caution">
    <text evidence="1">The sequence shown here is derived from an EMBL/GenBank/DDBJ whole genome shotgun (WGS) entry which is preliminary data.</text>
</comment>
<organism evidence="1 2">
    <name type="scientific">Elysia marginata</name>
    <dbReference type="NCBI Taxonomy" id="1093978"/>
    <lineage>
        <taxon>Eukaryota</taxon>
        <taxon>Metazoa</taxon>
        <taxon>Spiralia</taxon>
        <taxon>Lophotrochozoa</taxon>
        <taxon>Mollusca</taxon>
        <taxon>Gastropoda</taxon>
        <taxon>Heterobranchia</taxon>
        <taxon>Euthyneura</taxon>
        <taxon>Panpulmonata</taxon>
        <taxon>Sacoglossa</taxon>
        <taxon>Placobranchoidea</taxon>
        <taxon>Plakobranchidae</taxon>
        <taxon>Elysia</taxon>
    </lineage>
</organism>
<protein>
    <submittedName>
        <fullName evidence="1">Uncharacterized protein</fullName>
    </submittedName>
</protein>
<keyword evidence="2" id="KW-1185">Reference proteome</keyword>
<name>A0AAV4FWR8_9GAST</name>
<reference evidence="1 2" key="1">
    <citation type="journal article" date="2021" name="Elife">
        <title>Chloroplast acquisition without the gene transfer in kleptoplastic sea slugs, Plakobranchus ocellatus.</title>
        <authorList>
            <person name="Maeda T."/>
            <person name="Takahashi S."/>
            <person name="Yoshida T."/>
            <person name="Shimamura S."/>
            <person name="Takaki Y."/>
            <person name="Nagai Y."/>
            <person name="Toyoda A."/>
            <person name="Suzuki Y."/>
            <person name="Arimoto A."/>
            <person name="Ishii H."/>
            <person name="Satoh N."/>
            <person name="Nishiyama T."/>
            <person name="Hasebe M."/>
            <person name="Maruyama T."/>
            <person name="Minagawa J."/>
            <person name="Obokata J."/>
            <person name="Shigenobu S."/>
        </authorList>
    </citation>
    <scope>NUCLEOTIDE SEQUENCE [LARGE SCALE GENOMIC DNA]</scope>
</reference>
<accession>A0AAV4FWR8</accession>
<gene>
    <name evidence="1" type="ORF">ElyMa_003979100</name>
</gene>